<evidence type="ECO:0000256" key="4">
    <source>
        <dbReference type="PIRNR" id="PIRNR018169"/>
    </source>
</evidence>
<evidence type="ECO:0000256" key="2">
    <source>
        <dbReference type="ARBA" id="ARBA00022963"/>
    </source>
</evidence>
<keyword evidence="6" id="KW-1185">Reference proteome</keyword>
<sequence>MKATCANLALCVGGMIKKQLDMGGSCSLGIPSGKGPNNVGCTDLMVGHTIQGTFLRLYYPCETSASPERPPWIPKKEYFNGLADFLKISRSLGDRIFSYLYGSYTVPAEWNAPFKPGNKYPLIIFSHGLGAFRYLYSAVCIEIASQGFIVAAVEHRDESASATFYYKDQSTEQQHQVSSTPEHLKEEWLYYRTLKPGEPEFPLRNQQVQQRANECIGALNLLTDINAGQSVNNVLNLHFDWSKLRDSMDLCRTAIMGHSFGGATVIQSLCRETKFKCGVALDSWMLPLDDEVYARVTQPILFINSEKFQWLANIMAMKKLDANTIQRKMITIKGTVHQSFPDFTFLTGPLIGKIFKLKGEIDPNIAIDLCNKASLAFLQRHLEIHNNFNQWDPLIDGMDANLIPGTNIHLPSANTQ</sequence>
<dbReference type="Gene3D" id="3.40.50.1820">
    <property type="entry name" value="alpha/beta hydrolase"/>
    <property type="match status" value="1"/>
</dbReference>
<dbReference type="EC" id="3.1.1.47" evidence="4"/>
<evidence type="ECO:0000313" key="6">
    <source>
        <dbReference type="Proteomes" id="UP001369086"/>
    </source>
</evidence>
<accession>A0ABR0ZZ07</accession>
<dbReference type="EMBL" id="JAHFZB010000005">
    <property type="protein sequence ID" value="KAK6490059.1"/>
    <property type="molecule type" value="Genomic_DNA"/>
</dbReference>
<reference evidence="5 6" key="1">
    <citation type="submission" date="2021-05" db="EMBL/GenBank/DDBJ databases">
        <authorList>
            <person name="Zahm M."/>
            <person name="Klopp C."/>
            <person name="Cabau C."/>
            <person name="Kuhl H."/>
            <person name="Suciu R."/>
            <person name="Ciorpac M."/>
            <person name="Holostenco D."/>
            <person name="Gessner J."/>
            <person name="Wuertz S."/>
            <person name="Hohne C."/>
            <person name="Stock M."/>
            <person name="Gislard M."/>
            <person name="Lluch J."/>
            <person name="Milhes M."/>
            <person name="Lampietro C."/>
            <person name="Lopez Roques C."/>
            <person name="Donnadieu C."/>
            <person name="Du K."/>
            <person name="Schartl M."/>
            <person name="Guiguen Y."/>
        </authorList>
    </citation>
    <scope>NUCLEOTIDE SEQUENCE [LARGE SCALE GENOMIC DNA]</scope>
    <source>
        <strain evidence="5">Hh-F2</strain>
        <tissue evidence="5">Blood</tissue>
    </source>
</reference>
<protein>
    <recommendedName>
        <fullName evidence="4">Platelet-activating factor acetylhydrolase</fullName>
        <ecNumber evidence="4">3.1.1.47</ecNumber>
    </recommendedName>
</protein>
<evidence type="ECO:0000313" key="5">
    <source>
        <dbReference type="EMBL" id="KAK6490059.1"/>
    </source>
</evidence>
<name>A0ABR0ZZ07_HUSHU</name>
<comment type="caution">
    <text evidence="5">The sequence shown here is derived from an EMBL/GenBank/DDBJ whole genome shotgun (WGS) entry which is preliminary data.</text>
</comment>
<keyword evidence="3 4" id="KW-0443">Lipid metabolism</keyword>
<comment type="catalytic activity">
    <reaction evidence="4">
        <text>a 1-O-alkyl-2-acetyl-sn-glycero-3-phosphocholine + H2O = a 1-O-alkyl-sn-glycero-3-phosphocholine + acetate + H(+)</text>
        <dbReference type="Rhea" id="RHEA:17777"/>
        <dbReference type="ChEBI" id="CHEBI:15377"/>
        <dbReference type="ChEBI" id="CHEBI:15378"/>
        <dbReference type="ChEBI" id="CHEBI:30089"/>
        <dbReference type="ChEBI" id="CHEBI:30909"/>
        <dbReference type="ChEBI" id="CHEBI:36707"/>
        <dbReference type="EC" id="3.1.1.47"/>
    </reaction>
</comment>
<evidence type="ECO:0000256" key="1">
    <source>
        <dbReference type="ARBA" id="ARBA00022801"/>
    </source>
</evidence>
<dbReference type="Proteomes" id="UP001369086">
    <property type="component" value="Unassembled WGS sequence"/>
</dbReference>
<keyword evidence="2 4" id="KW-0442">Lipid degradation</keyword>
<dbReference type="PANTHER" id="PTHR10272">
    <property type="entry name" value="PLATELET-ACTIVATING FACTOR ACETYLHYDROLASE"/>
    <property type="match status" value="1"/>
</dbReference>
<evidence type="ECO:0000256" key="3">
    <source>
        <dbReference type="ARBA" id="ARBA00023098"/>
    </source>
</evidence>
<dbReference type="InterPro" id="IPR016715">
    <property type="entry name" value="PAF_acetylhydro_eukaryote"/>
</dbReference>
<dbReference type="PANTHER" id="PTHR10272:SF0">
    <property type="entry name" value="PLATELET-ACTIVATING FACTOR ACETYLHYDROLASE"/>
    <property type="match status" value="1"/>
</dbReference>
<dbReference type="PIRSF" id="PIRSF018169">
    <property type="entry name" value="PAF_acetylhydrolase"/>
    <property type="match status" value="1"/>
</dbReference>
<gene>
    <name evidence="5" type="ORF">HHUSO_G7039</name>
</gene>
<keyword evidence="1 4" id="KW-0378">Hydrolase</keyword>
<organism evidence="5 6">
    <name type="scientific">Huso huso</name>
    <name type="common">Beluga</name>
    <name type="synonym">Acipenser huso</name>
    <dbReference type="NCBI Taxonomy" id="61971"/>
    <lineage>
        <taxon>Eukaryota</taxon>
        <taxon>Metazoa</taxon>
        <taxon>Chordata</taxon>
        <taxon>Craniata</taxon>
        <taxon>Vertebrata</taxon>
        <taxon>Euteleostomi</taxon>
        <taxon>Actinopterygii</taxon>
        <taxon>Chondrostei</taxon>
        <taxon>Acipenseriformes</taxon>
        <taxon>Acipenseridae</taxon>
        <taxon>Huso</taxon>
    </lineage>
</organism>
<dbReference type="SUPFAM" id="SSF53474">
    <property type="entry name" value="alpha/beta-Hydrolases"/>
    <property type="match status" value="1"/>
</dbReference>
<dbReference type="Pfam" id="PF03403">
    <property type="entry name" value="PAF-AH_p_II"/>
    <property type="match status" value="1"/>
</dbReference>
<dbReference type="InterPro" id="IPR029058">
    <property type="entry name" value="AB_hydrolase_fold"/>
</dbReference>
<proteinExistence type="predicted"/>